<gene>
    <name evidence="3" type="ORF">GOB84_00055</name>
</gene>
<keyword evidence="1" id="KW-0472">Membrane</keyword>
<name>A0ABX0K5E0_9PROT</name>
<dbReference type="Proteomes" id="UP000615326">
    <property type="component" value="Unassembled WGS sequence"/>
</dbReference>
<comment type="caution">
    <text evidence="3">The sequence shown here is derived from an EMBL/GenBank/DDBJ whole genome shotgun (WGS) entry which is preliminary data.</text>
</comment>
<feature type="transmembrane region" description="Helical" evidence="1">
    <location>
        <begin position="315"/>
        <end position="333"/>
    </location>
</feature>
<organism evidence="3 4">
    <name type="scientific">Acetobacter fallax</name>
    <dbReference type="NCBI Taxonomy" id="1737473"/>
    <lineage>
        <taxon>Bacteria</taxon>
        <taxon>Pseudomonadati</taxon>
        <taxon>Pseudomonadota</taxon>
        <taxon>Alphaproteobacteria</taxon>
        <taxon>Acetobacterales</taxon>
        <taxon>Acetobacteraceae</taxon>
        <taxon>Acetobacter</taxon>
    </lineage>
</organism>
<dbReference type="RefSeq" id="WP_198912176.1">
    <property type="nucleotide sequence ID" value="NZ_WOSW01000001.1"/>
</dbReference>
<evidence type="ECO:0000313" key="3">
    <source>
        <dbReference type="EMBL" id="NHO30972.1"/>
    </source>
</evidence>
<dbReference type="GO" id="GO:0016746">
    <property type="term" value="F:acyltransferase activity"/>
    <property type="evidence" value="ECO:0007669"/>
    <property type="project" value="UniProtKB-KW"/>
</dbReference>
<keyword evidence="4" id="KW-1185">Reference proteome</keyword>
<evidence type="ECO:0000313" key="4">
    <source>
        <dbReference type="Proteomes" id="UP000615326"/>
    </source>
</evidence>
<evidence type="ECO:0000256" key="1">
    <source>
        <dbReference type="SAM" id="Phobius"/>
    </source>
</evidence>
<feature type="transmembrane region" description="Helical" evidence="1">
    <location>
        <begin position="244"/>
        <end position="261"/>
    </location>
</feature>
<dbReference type="PANTHER" id="PTHR23028">
    <property type="entry name" value="ACETYLTRANSFERASE"/>
    <property type="match status" value="1"/>
</dbReference>
<reference evidence="3 4" key="1">
    <citation type="journal article" date="2020" name="Int. J. Syst. Evol. Microbiol.">
        <title>Novel acetic acid bacteria from cider fermentations: Acetobacter conturbans sp. nov. and Acetobacter fallax sp. nov.</title>
        <authorList>
            <person name="Sombolestani A.S."/>
            <person name="Cleenwerck I."/>
            <person name="Cnockaert M."/>
            <person name="Borremans W."/>
            <person name="Wieme A.D."/>
            <person name="De Vuyst L."/>
            <person name="Vandamme P."/>
        </authorList>
    </citation>
    <scope>NUCLEOTIDE SEQUENCE [LARGE SCALE GENOMIC DNA]</scope>
    <source>
        <strain evidence="3 4">LMG 1637</strain>
    </source>
</reference>
<feature type="transmembrane region" description="Helical" evidence="1">
    <location>
        <begin position="215"/>
        <end position="232"/>
    </location>
</feature>
<feature type="transmembrane region" description="Helical" evidence="1">
    <location>
        <begin position="185"/>
        <end position="203"/>
    </location>
</feature>
<evidence type="ECO:0000259" key="2">
    <source>
        <dbReference type="Pfam" id="PF01757"/>
    </source>
</evidence>
<dbReference type="InterPro" id="IPR050879">
    <property type="entry name" value="Acyltransferase_3"/>
</dbReference>
<keyword evidence="3" id="KW-0808">Transferase</keyword>
<protein>
    <submittedName>
        <fullName evidence="3">Acyltransferase family protein</fullName>
    </submittedName>
</protein>
<feature type="domain" description="Acyltransferase 3" evidence="2">
    <location>
        <begin position="11"/>
        <end position="350"/>
    </location>
</feature>
<keyword evidence="1" id="KW-0812">Transmembrane</keyword>
<dbReference type="Pfam" id="PF01757">
    <property type="entry name" value="Acyl_transf_3"/>
    <property type="match status" value="1"/>
</dbReference>
<proteinExistence type="predicted"/>
<sequence length="382" mass="41860">MRKMSGNTGRNAGIDLLRGLSIVLVVIHHVALRIPLAKTGLADVLPAPLIRALNWNGQNAVTMFFVISGFLITGTTIRRWSGITRVDPVAFFFRRAARIMPCLIVLVAILSLLDLLHVPDYTIEHKEQTPGRAVLSALTMHLNWYEAQTGYLPGGWDVLWSLSIEEMFYFVFPFACLAAAVFPRLLTVACAVLALSLPLLLRALSDAPDIWQDKAYLPGMSAIAMGVCAALVAERMSPARGRTLRAPVGACGAVSLAFCLADHHALYLALGDCVALLMTVSVAALLLAFDQGWGAGLTGWGTGWLRSFGRMSYEVYLTHMFIVFPVVALFHATGGALQWGWLWFIPVLALSWCLGRLVDRLLSQPADRWLLSRTRASRRAMA</sequence>
<keyword evidence="1" id="KW-1133">Transmembrane helix</keyword>
<dbReference type="InterPro" id="IPR002656">
    <property type="entry name" value="Acyl_transf_3_dom"/>
</dbReference>
<keyword evidence="3" id="KW-0012">Acyltransferase</keyword>
<dbReference type="PANTHER" id="PTHR23028:SF53">
    <property type="entry name" value="ACYL_TRANSF_3 DOMAIN-CONTAINING PROTEIN"/>
    <property type="match status" value="1"/>
</dbReference>
<dbReference type="EMBL" id="WOSW01000001">
    <property type="protein sequence ID" value="NHO30972.1"/>
    <property type="molecule type" value="Genomic_DNA"/>
</dbReference>
<accession>A0ABX0K5E0</accession>
<feature type="transmembrane region" description="Helical" evidence="1">
    <location>
        <begin position="339"/>
        <end position="358"/>
    </location>
</feature>
<feature type="transmembrane region" description="Helical" evidence="1">
    <location>
        <begin position="99"/>
        <end position="118"/>
    </location>
</feature>
<feature type="transmembrane region" description="Helical" evidence="1">
    <location>
        <begin position="60"/>
        <end position="78"/>
    </location>
</feature>